<dbReference type="InterPro" id="IPR059106">
    <property type="entry name" value="WHD_MalT"/>
</dbReference>
<dbReference type="GO" id="GO:0005524">
    <property type="term" value="F:ATP binding"/>
    <property type="evidence" value="ECO:0007669"/>
    <property type="project" value="UniProtKB-UniRule"/>
</dbReference>
<protein>
    <recommendedName>
        <fullName evidence="9">Serine/threonine-protein kinase PknK</fullName>
        <ecNumber evidence="9">2.7.11.1</ecNumber>
    </recommendedName>
    <alternativeName>
        <fullName evidence="9">Protein kinase K</fullName>
    </alternativeName>
</protein>
<dbReference type="SUPFAM" id="SSF52540">
    <property type="entry name" value="P-loop containing nucleoside triphosphate hydrolases"/>
    <property type="match status" value="1"/>
</dbReference>
<dbReference type="InterPro" id="IPR027417">
    <property type="entry name" value="P-loop_NTPase"/>
</dbReference>
<dbReference type="Proteomes" id="UP000251211">
    <property type="component" value="Unassembled WGS sequence"/>
</dbReference>
<dbReference type="SMART" id="SM00220">
    <property type="entry name" value="S_TKc"/>
    <property type="match status" value="1"/>
</dbReference>
<dbReference type="PROSITE" id="PS00108">
    <property type="entry name" value="PROTEIN_KINASE_ST"/>
    <property type="match status" value="1"/>
</dbReference>
<dbReference type="InterPro" id="IPR008271">
    <property type="entry name" value="Ser/Thr_kinase_AS"/>
</dbReference>
<keyword evidence="9" id="KW-0723">Serine/threonine-protein kinase</keyword>
<organism evidence="13 14">
    <name type="scientific">Rhodococcus wratislaviensis</name>
    <name type="common">Tsukamurella wratislaviensis</name>
    <dbReference type="NCBI Taxonomy" id="44752"/>
    <lineage>
        <taxon>Bacteria</taxon>
        <taxon>Bacillati</taxon>
        <taxon>Actinomycetota</taxon>
        <taxon>Actinomycetes</taxon>
        <taxon>Mycobacteriales</taxon>
        <taxon>Nocardiaceae</taxon>
        <taxon>Rhodococcus</taxon>
    </lineage>
</organism>
<reference evidence="13 14" key="1">
    <citation type="submission" date="2018-06" db="EMBL/GenBank/DDBJ databases">
        <authorList>
            <consortium name="Pathogen Informatics"/>
            <person name="Doyle S."/>
        </authorList>
    </citation>
    <scope>NUCLEOTIDE SEQUENCE [LARGE SCALE GENOMIC DNA]</scope>
    <source>
        <strain evidence="13 14">NCTC13229</strain>
    </source>
</reference>
<dbReference type="PIRSF" id="PIRSF000574">
    <property type="entry name" value="Ser/Thr_PK_PknK_prd"/>
    <property type="match status" value="1"/>
</dbReference>
<comment type="catalytic activity">
    <reaction evidence="9">
        <text>L-seryl-[protein] + ATP = O-phospho-L-seryl-[protein] + ADP + H(+)</text>
        <dbReference type="Rhea" id="RHEA:17989"/>
        <dbReference type="Rhea" id="RHEA-COMP:9863"/>
        <dbReference type="Rhea" id="RHEA-COMP:11604"/>
        <dbReference type="ChEBI" id="CHEBI:15378"/>
        <dbReference type="ChEBI" id="CHEBI:29999"/>
        <dbReference type="ChEBI" id="CHEBI:30616"/>
        <dbReference type="ChEBI" id="CHEBI:83421"/>
        <dbReference type="ChEBI" id="CHEBI:456216"/>
        <dbReference type="EC" id="2.7.11.1"/>
    </reaction>
</comment>
<dbReference type="InterPro" id="IPR041664">
    <property type="entry name" value="AAA_16"/>
</dbReference>
<comment type="catalytic activity">
    <reaction evidence="6">
        <text>L-seryl-[protein] + ATP = O-phospho-L-seryl-[protein] + ADP + H(+)</text>
        <dbReference type="Rhea" id="RHEA:17989"/>
        <dbReference type="Rhea" id="RHEA-COMP:9863"/>
        <dbReference type="Rhea" id="RHEA-COMP:11604"/>
        <dbReference type="ChEBI" id="CHEBI:15378"/>
        <dbReference type="ChEBI" id="CHEBI:29999"/>
        <dbReference type="ChEBI" id="CHEBI:30616"/>
        <dbReference type="ChEBI" id="CHEBI:83421"/>
        <dbReference type="ChEBI" id="CHEBI:456216"/>
        <dbReference type="EC" id="2.7.12.2"/>
    </reaction>
</comment>
<evidence type="ECO:0000313" key="14">
    <source>
        <dbReference type="Proteomes" id="UP000251211"/>
    </source>
</evidence>
<dbReference type="PANTHER" id="PTHR48013:SF9">
    <property type="entry name" value="DUAL SPECIFICITY MITOGEN-ACTIVATED PROTEIN KINASE KINASE 5"/>
    <property type="match status" value="1"/>
</dbReference>
<name>A0AB38FNV9_RHOWR</name>
<dbReference type="InterPro" id="IPR017441">
    <property type="entry name" value="Protein_kinase_ATP_BS"/>
</dbReference>
<dbReference type="AlphaFoldDB" id="A0AB38FNV9"/>
<keyword evidence="3 9" id="KW-0418">Kinase</keyword>
<dbReference type="Gene3D" id="1.25.40.10">
    <property type="entry name" value="Tetratricopeptide repeat domain"/>
    <property type="match status" value="1"/>
</dbReference>
<dbReference type="PANTHER" id="PTHR48013">
    <property type="entry name" value="DUAL SPECIFICITY MITOGEN-ACTIVATED PROTEIN KINASE KINASE 5-RELATED"/>
    <property type="match status" value="1"/>
</dbReference>
<dbReference type="Gene3D" id="1.10.510.10">
    <property type="entry name" value="Transferase(Phosphotransferase) domain 1"/>
    <property type="match status" value="1"/>
</dbReference>
<keyword evidence="2 9" id="KW-0547">Nucleotide-binding</keyword>
<comment type="catalytic activity">
    <reaction evidence="7">
        <text>L-threonyl-[protein] + ATP = O-phospho-L-threonyl-[protein] + ADP + H(+)</text>
        <dbReference type="Rhea" id="RHEA:46608"/>
        <dbReference type="Rhea" id="RHEA-COMP:11060"/>
        <dbReference type="Rhea" id="RHEA-COMP:11605"/>
        <dbReference type="ChEBI" id="CHEBI:15378"/>
        <dbReference type="ChEBI" id="CHEBI:30013"/>
        <dbReference type="ChEBI" id="CHEBI:30616"/>
        <dbReference type="ChEBI" id="CHEBI:61977"/>
        <dbReference type="ChEBI" id="CHEBI:456216"/>
        <dbReference type="EC" id="2.7.12.2"/>
    </reaction>
</comment>
<dbReference type="EMBL" id="UAUI01000028">
    <property type="protein sequence ID" value="SPZ43310.1"/>
    <property type="molecule type" value="Genomic_DNA"/>
</dbReference>
<feature type="domain" description="Protein kinase" evidence="12">
    <location>
        <begin position="30"/>
        <end position="295"/>
    </location>
</feature>
<dbReference type="InterPro" id="IPR000719">
    <property type="entry name" value="Prot_kinase_dom"/>
</dbReference>
<comment type="catalytic activity">
    <reaction evidence="9">
        <text>L-threonyl-[protein] + ATP = O-phospho-L-threonyl-[protein] + ADP + H(+)</text>
        <dbReference type="Rhea" id="RHEA:46608"/>
        <dbReference type="Rhea" id="RHEA-COMP:11060"/>
        <dbReference type="Rhea" id="RHEA-COMP:11605"/>
        <dbReference type="ChEBI" id="CHEBI:15378"/>
        <dbReference type="ChEBI" id="CHEBI:30013"/>
        <dbReference type="ChEBI" id="CHEBI:30616"/>
        <dbReference type="ChEBI" id="CHEBI:61977"/>
        <dbReference type="ChEBI" id="CHEBI:456216"/>
        <dbReference type="EC" id="2.7.11.1"/>
    </reaction>
</comment>
<evidence type="ECO:0000256" key="3">
    <source>
        <dbReference type="ARBA" id="ARBA00022777"/>
    </source>
</evidence>
<evidence type="ECO:0000259" key="12">
    <source>
        <dbReference type="PROSITE" id="PS50011"/>
    </source>
</evidence>
<dbReference type="PROSITE" id="PS00107">
    <property type="entry name" value="PROTEIN_KINASE_ATP"/>
    <property type="match status" value="1"/>
</dbReference>
<dbReference type="GO" id="GO:0004674">
    <property type="term" value="F:protein serine/threonine kinase activity"/>
    <property type="evidence" value="ECO:0007669"/>
    <property type="project" value="UniProtKB-UniRule"/>
</dbReference>
<evidence type="ECO:0000256" key="11">
    <source>
        <dbReference type="SAM" id="MobiDB-lite"/>
    </source>
</evidence>
<comment type="catalytic activity">
    <reaction evidence="8">
        <text>L-tyrosyl-[protein] + ATP = O-phospho-L-tyrosyl-[protein] + ADP + H(+)</text>
        <dbReference type="Rhea" id="RHEA:10596"/>
        <dbReference type="Rhea" id="RHEA-COMP:10136"/>
        <dbReference type="Rhea" id="RHEA-COMP:20101"/>
        <dbReference type="ChEBI" id="CHEBI:15378"/>
        <dbReference type="ChEBI" id="CHEBI:30616"/>
        <dbReference type="ChEBI" id="CHEBI:46858"/>
        <dbReference type="ChEBI" id="CHEBI:61978"/>
        <dbReference type="ChEBI" id="CHEBI:456216"/>
        <dbReference type="EC" id="2.7.12.2"/>
    </reaction>
</comment>
<dbReference type="InterPro" id="IPR016236">
    <property type="entry name" value="Ser/Thr_kinase_PknK_prd"/>
</dbReference>
<evidence type="ECO:0000256" key="1">
    <source>
        <dbReference type="ARBA" id="ARBA00022679"/>
    </source>
</evidence>
<feature type="binding site" evidence="10">
    <location>
        <position position="59"/>
    </location>
    <ligand>
        <name>ATP</name>
        <dbReference type="ChEBI" id="CHEBI:30616"/>
    </ligand>
</feature>
<evidence type="ECO:0000256" key="5">
    <source>
        <dbReference type="ARBA" id="ARBA00038035"/>
    </source>
</evidence>
<evidence type="ECO:0000256" key="7">
    <source>
        <dbReference type="ARBA" id="ARBA00049299"/>
    </source>
</evidence>
<evidence type="ECO:0000313" key="13">
    <source>
        <dbReference type="EMBL" id="SPZ43310.1"/>
    </source>
</evidence>
<comment type="caution">
    <text evidence="13">The sequence shown here is derived from an EMBL/GenBank/DDBJ whole genome shotgun (WGS) entry which is preliminary data.</text>
</comment>
<gene>
    <name evidence="13" type="primary">pknK_17</name>
    <name evidence="13" type="ORF">NCTC13229_06845</name>
</gene>
<keyword evidence="1 9" id="KW-0808">Transferase</keyword>
<dbReference type="SUPFAM" id="SSF56112">
    <property type="entry name" value="Protein kinase-like (PK-like)"/>
    <property type="match status" value="1"/>
</dbReference>
<evidence type="ECO:0000256" key="4">
    <source>
        <dbReference type="ARBA" id="ARBA00022840"/>
    </source>
</evidence>
<dbReference type="GO" id="GO:0106310">
    <property type="term" value="F:protein serine kinase activity"/>
    <property type="evidence" value="ECO:0007669"/>
    <property type="project" value="UniProtKB-UniRule"/>
</dbReference>
<keyword evidence="4 9" id="KW-0067">ATP-binding</keyword>
<dbReference type="Gene3D" id="3.40.50.300">
    <property type="entry name" value="P-loop containing nucleotide triphosphate hydrolases"/>
    <property type="match status" value="1"/>
</dbReference>
<dbReference type="Pfam" id="PF13191">
    <property type="entry name" value="AAA_16"/>
    <property type="match status" value="1"/>
</dbReference>
<dbReference type="Pfam" id="PF00069">
    <property type="entry name" value="Pkinase"/>
    <property type="match status" value="1"/>
</dbReference>
<proteinExistence type="inferred from homology"/>
<feature type="region of interest" description="Disordered" evidence="11">
    <location>
        <begin position="305"/>
        <end position="329"/>
    </location>
</feature>
<dbReference type="GO" id="GO:0046872">
    <property type="term" value="F:metal ion binding"/>
    <property type="evidence" value="ECO:0007669"/>
    <property type="project" value="UniProtKB-UniRule"/>
</dbReference>
<evidence type="ECO:0000256" key="10">
    <source>
        <dbReference type="PROSITE-ProRule" id="PRU10141"/>
    </source>
</evidence>
<comment type="similarity">
    <text evidence="5">Belongs to the protein kinase superfamily. STE Ser/Thr protein kinase family. MAP kinase kinase subfamily.</text>
</comment>
<dbReference type="Pfam" id="PF25873">
    <property type="entry name" value="WHD_MalT"/>
    <property type="match status" value="1"/>
</dbReference>
<dbReference type="PROSITE" id="PS50011">
    <property type="entry name" value="PROTEIN_KINASE_DOM"/>
    <property type="match status" value="1"/>
</dbReference>
<dbReference type="CDD" id="cd14014">
    <property type="entry name" value="STKc_PknB_like"/>
    <property type="match status" value="1"/>
</dbReference>
<accession>A0AB38FNV9</accession>
<sequence>MQGPTMAVDPLATKRDLTTRIAAELADAGFEAMHEIGHGGFGVVYRCRQPFLDRMVAVKVLTADLETDNLERFLREQRAMGKLSGHPHIVSIFGVGATDSGRPYLVMQYHPRGSLDAHIHQSGPVDWESATHIGVKVAGALETAHRSGMLHRDVKPGNILLTDYGEPQLTDFGIARIAGGFETTTGAVTGSPAFTAPEVLQGDAPNPAADVYGLGATLFCAITGHAVFERRSGEEVVAQFLRIARHPVPDLRAEGIPADVCEVLEHAMSRDVATRPPTAADLGELLRDLQGHHGLAVDEMPVPISAGPGPSVRGTGQHSGPQQGVPRPRLTPTYVRTAAWRSSTAAITPPAAATRFSPPERAGQLVPRLRLLDQLRAGQRRRLVVIHAPTGFGKSALAAQWADALAAEGVAVAWLTVDHDDNTVVWFLAHLIEAIRVVRPGLARELGAALEEHGDDAERYVLTSLINEIHKRGEQVAVVIDDWNKVSSADTRSALAFLLENGCHHAQIVVASRTQSGLPLSRMRVHDELVEIDSTALRFDQGESRRFLVDLAGLDLDRGDVEDLTESTGGWAAALQLASVSLRDCDDPTLLIAHLSGRHHAIGEFLTENVLASLDPAMLDFLLATSVTERICGELASALSGVSRGQEMLAEVEERDLFLRRVDDEGQWFAYQPLFADFLRQRLQRDRPEKIQELHRTACEWFATHRMLSDAVDHALAADDQRHAVELVEDGGVYLIDHSQVTTLLGLVGKLPPRLVVGRPRLQLLLAWADILMHRTDAARQALAMVDAALEHSELEESEVAELRVDAAVVEAVVESRADHTDPVDKLVAAALAQPDALPPWVVSTAANLATFTASTRSDFAEAHRLQEWALPYYERNTGPYLLVHGQCWLGLAEMEQLELDAAENRVRKAVRTARRTAGRHSLAARLTGSVLGELSYHRGELDEAERLLDEGYTLGGEPGPVDFKLARYALGARIKVLRGDPAEASIRLNEGMRVAEAMSLSRLRATVENERIRLGLDLGADLTGPPPVQYAQRRRPVAGIDAIIAQIEEDTGIRLLHGHDPELACLWAQEWVDHHDGTERRYSLLLAQRLSVGCLAAADRVDEAKALLAEIAARCAALRLARFLPDGGPRLAALLAALHADQREGHWRPEWAAVPAAFLQAATAAAVPHTL</sequence>
<evidence type="ECO:0000256" key="2">
    <source>
        <dbReference type="ARBA" id="ARBA00022741"/>
    </source>
</evidence>
<dbReference type="InterPro" id="IPR011990">
    <property type="entry name" value="TPR-like_helical_dom_sf"/>
</dbReference>
<dbReference type="EC" id="2.7.11.1" evidence="9"/>
<evidence type="ECO:0000256" key="8">
    <source>
        <dbReference type="ARBA" id="ARBA00051693"/>
    </source>
</evidence>
<evidence type="ECO:0000256" key="6">
    <source>
        <dbReference type="ARBA" id="ARBA00049014"/>
    </source>
</evidence>
<dbReference type="InterPro" id="IPR011009">
    <property type="entry name" value="Kinase-like_dom_sf"/>
</dbReference>
<evidence type="ECO:0000256" key="9">
    <source>
        <dbReference type="PIRNR" id="PIRNR000574"/>
    </source>
</evidence>